<keyword evidence="4" id="KW-1185">Reference proteome</keyword>
<reference evidence="3" key="1">
    <citation type="journal article" date="2023" name="Mol. Phylogenet. Evol.">
        <title>Genome-scale phylogeny and comparative genomics of the fungal order Sordariales.</title>
        <authorList>
            <person name="Hensen N."/>
            <person name="Bonometti L."/>
            <person name="Westerberg I."/>
            <person name="Brannstrom I.O."/>
            <person name="Guillou S."/>
            <person name="Cros-Aarteil S."/>
            <person name="Calhoun S."/>
            <person name="Haridas S."/>
            <person name="Kuo A."/>
            <person name="Mondo S."/>
            <person name="Pangilinan J."/>
            <person name="Riley R."/>
            <person name="LaButti K."/>
            <person name="Andreopoulos B."/>
            <person name="Lipzen A."/>
            <person name="Chen C."/>
            <person name="Yan M."/>
            <person name="Daum C."/>
            <person name="Ng V."/>
            <person name="Clum A."/>
            <person name="Steindorff A."/>
            <person name="Ohm R.A."/>
            <person name="Martin F."/>
            <person name="Silar P."/>
            <person name="Natvig D.O."/>
            <person name="Lalanne C."/>
            <person name="Gautier V."/>
            <person name="Ament-Velasquez S.L."/>
            <person name="Kruys A."/>
            <person name="Hutchinson M.I."/>
            <person name="Powell A.J."/>
            <person name="Barry K."/>
            <person name="Miller A.N."/>
            <person name="Grigoriev I.V."/>
            <person name="Debuchy R."/>
            <person name="Gladieux P."/>
            <person name="Hiltunen Thoren M."/>
            <person name="Johannesson H."/>
        </authorList>
    </citation>
    <scope>NUCLEOTIDE SEQUENCE</scope>
    <source>
        <strain evidence="3">CBS 103.79</strain>
    </source>
</reference>
<reference evidence="3" key="2">
    <citation type="submission" date="2023-05" db="EMBL/GenBank/DDBJ databases">
        <authorList>
            <consortium name="Lawrence Berkeley National Laboratory"/>
            <person name="Steindorff A."/>
            <person name="Hensen N."/>
            <person name="Bonometti L."/>
            <person name="Westerberg I."/>
            <person name="Brannstrom I.O."/>
            <person name="Guillou S."/>
            <person name="Cros-Aarteil S."/>
            <person name="Calhoun S."/>
            <person name="Haridas S."/>
            <person name="Kuo A."/>
            <person name="Mondo S."/>
            <person name="Pangilinan J."/>
            <person name="Riley R."/>
            <person name="Labutti K."/>
            <person name="Andreopoulos B."/>
            <person name="Lipzen A."/>
            <person name="Chen C."/>
            <person name="Yanf M."/>
            <person name="Daum C."/>
            <person name="Ng V."/>
            <person name="Clum A."/>
            <person name="Ohm R."/>
            <person name="Martin F."/>
            <person name="Silar P."/>
            <person name="Natvig D."/>
            <person name="Lalanne C."/>
            <person name="Gautier V."/>
            <person name="Ament-Velasquez S.L."/>
            <person name="Kruys A."/>
            <person name="Hutchinson M.I."/>
            <person name="Powell A.J."/>
            <person name="Barry K."/>
            <person name="Miller A.N."/>
            <person name="Grigoriev I.V."/>
            <person name="Debuchy R."/>
            <person name="Gladieux P."/>
            <person name="Thoren M.H."/>
            <person name="Johannesson H."/>
        </authorList>
    </citation>
    <scope>NUCLEOTIDE SEQUENCE</scope>
    <source>
        <strain evidence="3">CBS 103.79</strain>
    </source>
</reference>
<dbReference type="AlphaFoldDB" id="A0AAN6MFH8"/>
<dbReference type="Pfam" id="PF14420">
    <property type="entry name" value="Clr5"/>
    <property type="match status" value="1"/>
</dbReference>
<dbReference type="Proteomes" id="UP001303889">
    <property type="component" value="Unassembled WGS sequence"/>
</dbReference>
<dbReference type="EMBL" id="MU855769">
    <property type="protein sequence ID" value="KAK3899559.1"/>
    <property type="molecule type" value="Genomic_DNA"/>
</dbReference>
<evidence type="ECO:0000313" key="4">
    <source>
        <dbReference type="Proteomes" id="UP001303889"/>
    </source>
</evidence>
<dbReference type="PANTHER" id="PTHR38788">
    <property type="entry name" value="CLR5 DOMAIN-CONTAINING PROTEIN"/>
    <property type="match status" value="1"/>
</dbReference>
<proteinExistence type="predicted"/>
<evidence type="ECO:0000313" key="3">
    <source>
        <dbReference type="EMBL" id="KAK3899559.1"/>
    </source>
</evidence>
<sequence>MDINRFLPRSHDAKCLHIPYEQRWEHLKPIIVELYMGKYGPNGKSMTTHQVLVFMRDHYSFHAAETQYRTWFNKWGVRRRTLATEKEDIASALGKRTHPGTSTSDVTLNPDKPVNKKQLTRYLKDQIHHHQPELMRPGV</sequence>
<accession>A0AAN6MFH8</accession>
<gene>
    <name evidence="3" type="ORF">C8A05DRAFT_46405</name>
</gene>
<name>A0AAN6MFH8_9PEZI</name>
<feature type="domain" description="Clr5" evidence="2">
    <location>
        <begin position="21"/>
        <end position="78"/>
    </location>
</feature>
<dbReference type="InterPro" id="IPR025676">
    <property type="entry name" value="Clr5_dom"/>
</dbReference>
<comment type="caution">
    <text evidence="3">The sequence shown here is derived from an EMBL/GenBank/DDBJ whole genome shotgun (WGS) entry which is preliminary data.</text>
</comment>
<dbReference type="PANTHER" id="PTHR38788:SF3">
    <property type="entry name" value="CLR5 DOMAIN-CONTAINING PROTEIN"/>
    <property type="match status" value="1"/>
</dbReference>
<evidence type="ECO:0000256" key="1">
    <source>
        <dbReference type="SAM" id="MobiDB-lite"/>
    </source>
</evidence>
<evidence type="ECO:0000259" key="2">
    <source>
        <dbReference type="Pfam" id="PF14420"/>
    </source>
</evidence>
<organism evidence="3 4">
    <name type="scientific">Staphylotrichum tortipilum</name>
    <dbReference type="NCBI Taxonomy" id="2831512"/>
    <lineage>
        <taxon>Eukaryota</taxon>
        <taxon>Fungi</taxon>
        <taxon>Dikarya</taxon>
        <taxon>Ascomycota</taxon>
        <taxon>Pezizomycotina</taxon>
        <taxon>Sordariomycetes</taxon>
        <taxon>Sordariomycetidae</taxon>
        <taxon>Sordariales</taxon>
        <taxon>Chaetomiaceae</taxon>
        <taxon>Staphylotrichum</taxon>
    </lineage>
</organism>
<protein>
    <recommendedName>
        <fullName evidence="2">Clr5 domain-containing protein</fullName>
    </recommendedName>
</protein>
<feature type="region of interest" description="Disordered" evidence="1">
    <location>
        <begin position="92"/>
        <end position="113"/>
    </location>
</feature>